<dbReference type="CDD" id="cd00866">
    <property type="entry name" value="PEBP_euk"/>
    <property type="match status" value="1"/>
</dbReference>
<proteinExistence type="inferred from homology"/>
<protein>
    <submittedName>
        <fullName evidence="3">Putative phosphatidylethanolamine-binding protein</fullName>
    </submittedName>
</protein>
<dbReference type="EMBL" id="GFDF01005598">
    <property type="protein sequence ID" value="JAV08486.1"/>
    <property type="molecule type" value="Transcribed_RNA"/>
</dbReference>
<keyword evidence="2" id="KW-0732">Signal</keyword>
<accession>A0A1L8DPV4</accession>
<sequence length="209" mass="23800">MGKSNILLLLLPLLISVILAEDDIASKFEIFEIVPDVLKEIPKNLIKVSIKYPSGVEVNYGNELTPTQVKDIPSVTWDANVDDYYTLLMIDPDAPSRQDHDFAEVKHWLVVNIPGTTVDKGEIIAEYIGSGPPEDTDLHRYIFLIYSQPNGKIDFSKEPKSDKETARNRFLFSTAEFTKKYSLELIGGNFYQAQYDEYVTILLNQFKDM</sequence>
<evidence type="ECO:0000313" key="3">
    <source>
        <dbReference type="EMBL" id="JAV08486.1"/>
    </source>
</evidence>
<organism evidence="3">
    <name type="scientific">Nyssomyia neivai</name>
    <dbReference type="NCBI Taxonomy" id="330878"/>
    <lineage>
        <taxon>Eukaryota</taxon>
        <taxon>Metazoa</taxon>
        <taxon>Ecdysozoa</taxon>
        <taxon>Arthropoda</taxon>
        <taxon>Hexapoda</taxon>
        <taxon>Insecta</taxon>
        <taxon>Pterygota</taxon>
        <taxon>Neoptera</taxon>
        <taxon>Endopterygota</taxon>
        <taxon>Diptera</taxon>
        <taxon>Nematocera</taxon>
        <taxon>Psychodoidea</taxon>
        <taxon>Psychodidae</taxon>
        <taxon>Nyssomyia</taxon>
    </lineage>
</organism>
<dbReference type="PROSITE" id="PS01220">
    <property type="entry name" value="PBP"/>
    <property type="match status" value="1"/>
</dbReference>
<reference evidence="3" key="1">
    <citation type="submission" date="2016-12" db="EMBL/GenBank/DDBJ databases">
        <title>An insight into the sialome and mialome of the sand fly, Nyssomyia neivai.</title>
        <authorList>
            <person name="Sebastian V."/>
            <person name="Goulart T.M."/>
            <person name="Oliveira W."/>
            <person name="Calvo E."/>
            <person name="Oliveira L.F."/>
            <person name="Pinto M.C."/>
            <person name="Rosselino A.M."/>
            <person name="Ribeiro J.M."/>
        </authorList>
    </citation>
    <scope>NUCLEOTIDE SEQUENCE</scope>
</reference>
<evidence type="ECO:0000256" key="1">
    <source>
        <dbReference type="ARBA" id="ARBA00007091"/>
    </source>
</evidence>
<dbReference type="Gene3D" id="3.90.280.10">
    <property type="entry name" value="PEBP-like"/>
    <property type="match status" value="1"/>
</dbReference>
<dbReference type="SUPFAM" id="SSF49777">
    <property type="entry name" value="PEBP-like"/>
    <property type="match status" value="1"/>
</dbReference>
<dbReference type="Pfam" id="PF01161">
    <property type="entry name" value="PBP"/>
    <property type="match status" value="1"/>
</dbReference>
<name>A0A1L8DPV4_9DIPT</name>
<dbReference type="InterPro" id="IPR036610">
    <property type="entry name" value="PEBP-like_sf"/>
</dbReference>
<comment type="similarity">
    <text evidence="1">Belongs to the phosphatidylethanolamine-binding protein family.</text>
</comment>
<dbReference type="AlphaFoldDB" id="A0A1L8DPV4"/>
<dbReference type="PANTHER" id="PTHR11362">
    <property type="entry name" value="PHOSPHATIDYLETHANOLAMINE-BINDING PROTEIN"/>
    <property type="match status" value="1"/>
</dbReference>
<evidence type="ECO:0000256" key="2">
    <source>
        <dbReference type="SAM" id="SignalP"/>
    </source>
</evidence>
<dbReference type="InterPro" id="IPR035810">
    <property type="entry name" value="PEBP_euk"/>
</dbReference>
<dbReference type="PANTHER" id="PTHR11362:SF82">
    <property type="entry name" value="PHOSPHATIDYLETHANOLAMINE-BINDING PROTEIN 4"/>
    <property type="match status" value="1"/>
</dbReference>
<feature type="chain" id="PRO_5013041294" evidence="2">
    <location>
        <begin position="21"/>
        <end position="209"/>
    </location>
</feature>
<feature type="signal peptide" evidence="2">
    <location>
        <begin position="1"/>
        <end position="20"/>
    </location>
</feature>
<dbReference type="InterPro" id="IPR008914">
    <property type="entry name" value="PEBP"/>
</dbReference>
<dbReference type="InterPro" id="IPR001858">
    <property type="entry name" value="Phosphatidylethanolamine-bd_CS"/>
</dbReference>